<dbReference type="PANTHER" id="PTHR30346">
    <property type="entry name" value="TRANSCRIPTIONAL DUAL REGULATOR HCAR-RELATED"/>
    <property type="match status" value="1"/>
</dbReference>
<gene>
    <name evidence="6" type="primary">cynR_4</name>
    <name evidence="6" type="ORF">ERS852448_03026</name>
</gene>
<accession>A0A173VLQ1</accession>
<name>A0A173VLQ1_EUBRA</name>
<comment type="similarity">
    <text evidence="1">Belongs to the LysR transcriptional regulatory family.</text>
</comment>
<keyword evidence="2" id="KW-0805">Transcription regulation</keyword>
<dbReference type="STRING" id="39490.ERS852448_03026"/>
<protein>
    <submittedName>
        <fullName evidence="6">Cyn operon transcriptional activator</fullName>
    </submittedName>
</protein>
<dbReference type="EMBL" id="CYYA01000037">
    <property type="protein sequence ID" value="CUN27556.1"/>
    <property type="molecule type" value="Genomic_DNA"/>
</dbReference>
<dbReference type="PROSITE" id="PS50931">
    <property type="entry name" value="HTH_LYSR"/>
    <property type="match status" value="1"/>
</dbReference>
<evidence type="ECO:0000256" key="1">
    <source>
        <dbReference type="ARBA" id="ARBA00009437"/>
    </source>
</evidence>
<dbReference type="InterPro" id="IPR000847">
    <property type="entry name" value="LysR_HTH_N"/>
</dbReference>
<dbReference type="FunFam" id="1.10.10.10:FF:000001">
    <property type="entry name" value="LysR family transcriptional regulator"/>
    <property type="match status" value="1"/>
</dbReference>
<dbReference type="InterPro" id="IPR005119">
    <property type="entry name" value="LysR_subst-bd"/>
</dbReference>
<organism evidence="6 7">
    <name type="scientific">Eubacterium ramulus</name>
    <dbReference type="NCBI Taxonomy" id="39490"/>
    <lineage>
        <taxon>Bacteria</taxon>
        <taxon>Bacillati</taxon>
        <taxon>Bacillota</taxon>
        <taxon>Clostridia</taxon>
        <taxon>Eubacteriales</taxon>
        <taxon>Eubacteriaceae</taxon>
        <taxon>Eubacterium</taxon>
    </lineage>
</organism>
<dbReference type="Pfam" id="PF00126">
    <property type="entry name" value="HTH_1"/>
    <property type="match status" value="1"/>
</dbReference>
<evidence type="ECO:0000256" key="4">
    <source>
        <dbReference type="ARBA" id="ARBA00023163"/>
    </source>
</evidence>
<dbReference type="GO" id="GO:0003677">
    <property type="term" value="F:DNA binding"/>
    <property type="evidence" value="ECO:0007669"/>
    <property type="project" value="UniProtKB-KW"/>
</dbReference>
<dbReference type="PANTHER" id="PTHR30346:SF0">
    <property type="entry name" value="HCA OPERON TRANSCRIPTIONAL ACTIVATOR HCAR"/>
    <property type="match status" value="1"/>
</dbReference>
<dbReference type="OrthoDB" id="9803714at2"/>
<dbReference type="Gene3D" id="1.10.10.10">
    <property type="entry name" value="Winged helix-like DNA-binding domain superfamily/Winged helix DNA-binding domain"/>
    <property type="match status" value="1"/>
</dbReference>
<dbReference type="SUPFAM" id="SSF46785">
    <property type="entry name" value="Winged helix' DNA-binding domain"/>
    <property type="match status" value="1"/>
</dbReference>
<dbReference type="GeneID" id="97392346"/>
<proteinExistence type="inferred from homology"/>
<evidence type="ECO:0000313" key="7">
    <source>
        <dbReference type="Proteomes" id="UP000095492"/>
    </source>
</evidence>
<dbReference type="SUPFAM" id="SSF53850">
    <property type="entry name" value="Periplasmic binding protein-like II"/>
    <property type="match status" value="1"/>
</dbReference>
<sequence>MNDTLIQSFLSVAEEGSFCKAAEKIYVSQPNLSRNIARLEKELDTQLFDRSGKHIALTEAGRIYEKAFQKMKQCFAEAKEQVQQLNDMDRGMIRIGYVNGWNIGTYMQPVLREMRLEYPGIRISLEAYTLQELSARFQMGQMDLIITLQDRTAKMYDAESMLIDTAQEMILFSNTLFRTRKKNWKPEEFRQETFFVLADDREEMQLDCVRAIGSKYGFVPNICSVNSMESILMNVENGLGVTVCNSWVRNVYEPGFQCCPLEHSTEIAVAWKQGQENSALQILLGYMTEKNLNSCKISA</sequence>
<dbReference type="Pfam" id="PF03466">
    <property type="entry name" value="LysR_substrate"/>
    <property type="match status" value="1"/>
</dbReference>
<dbReference type="Proteomes" id="UP000095492">
    <property type="component" value="Unassembled WGS sequence"/>
</dbReference>
<evidence type="ECO:0000256" key="3">
    <source>
        <dbReference type="ARBA" id="ARBA00023125"/>
    </source>
</evidence>
<feature type="domain" description="HTH lysR-type" evidence="5">
    <location>
        <begin position="1"/>
        <end position="58"/>
    </location>
</feature>
<evidence type="ECO:0000256" key="2">
    <source>
        <dbReference type="ARBA" id="ARBA00023015"/>
    </source>
</evidence>
<keyword evidence="3" id="KW-0238">DNA-binding</keyword>
<dbReference type="AlphaFoldDB" id="A0A173VLQ1"/>
<keyword evidence="4" id="KW-0804">Transcription</keyword>
<dbReference type="RefSeq" id="WP_055291346.1">
    <property type="nucleotide sequence ID" value="NZ_CP173382.1"/>
</dbReference>
<dbReference type="GO" id="GO:0032993">
    <property type="term" value="C:protein-DNA complex"/>
    <property type="evidence" value="ECO:0007669"/>
    <property type="project" value="TreeGrafter"/>
</dbReference>
<dbReference type="Gene3D" id="3.40.190.10">
    <property type="entry name" value="Periplasmic binding protein-like II"/>
    <property type="match status" value="2"/>
</dbReference>
<dbReference type="GO" id="GO:0003700">
    <property type="term" value="F:DNA-binding transcription factor activity"/>
    <property type="evidence" value="ECO:0007669"/>
    <property type="project" value="InterPro"/>
</dbReference>
<evidence type="ECO:0000313" key="6">
    <source>
        <dbReference type="EMBL" id="CUN27556.1"/>
    </source>
</evidence>
<evidence type="ECO:0000259" key="5">
    <source>
        <dbReference type="PROSITE" id="PS50931"/>
    </source>
</evidence>
<dbReference type="InterPro" id="IPR036390">
    <property type="entry name" value="WH_DNA-bd_sf"/>
</dbReference>
<dbReference type="InterPro" id="IPR036388">
    <property type="entry name" value="WH-like_DNA-bd_sf"/>
</dbReference>
<reference evidence="6 7" key="1">
    <citation type="submission" date="2015-09" db="EMBL/GenBank/DDBJ databases">
        <authorList>
            <consortium name="Pathogen Informatics"/>
        </authorList>
    </citation>
    <scope>NUCLEOTIDE SEQUENCE [LARGE SCALE GENOMIC DNA]</scope>
    <source>
        <strain evidence="6 7">2789STDY5608891</strain>
    </source>
</reference>
<dbReference type="PRINTS" id="PR00039">
    <property type="entry name" value="HTHLYSR"/>
</dbReference>